<feature type="domain" description="YchJ-like middle NTF2-like" evidence="1">
    <location>
        <begin position="31"/>
        <end position="130"/>
    </location>
</feature>
<protein>
    <submittedName>
        <fullName evidence="2">SEC-C domain-containing protein</fullName>
    </submittedName>
</protein>
<accession>A0ABX8H0K2</accession>
<evidence type="ECO:0000313" key="3">
    <source>
        <dbReference type="Proteomes" id="UP000682802"/>
    </source>
</evidence>
<gene>
    <name evidence="2" type="ORF">KM029_22675</name>
</gene>
<dbReference type="InterPro" id="IPR004027">
    <property type="entry name" value="SEC_C_motif"/>
</dbReference>
<dbReference type="SUPFAM" id="SSF54427">
    <property type="entry name" value="NTF2-like"/>
    <property type="match status" value="1"/>
</dbReference>
<dbReference type="EMBL" id="CP076129">
    <property type="protein sequence ID" value="QWG09415.1"/>
    <property type="molecule type" value="Genomic_DNA"/>
</dbReference>
<organism evidence="2 3">
    <name type="scientific">Flammeovirga kamogawensis</name>
    <dbReference type="NCBI Taxonomy" id="373891"/>
    <lineage>
        <taxon>Bacteria</taxon>
        <taxon>Pseudomonadati</taxon>
        <taxon>Bacteroidota</taxon>
        <taxon>Cytophagia</taxon>
        <taxon>Cytophagales</taxon>
        <taxon>Flammeovirgaceae</taxon>
        <taxon>Flammeovirga</taxon>
    </lineage>
</organism>
<dbReference type="InterPro" id="IPR032710">
    <property type="entry name" value="NTF2-like_dom_sf"/>
</dbReference>
<dbReference type="Proteomes" id="UP000682802">
    <property type="component" value="Chromosome 2"/>
</dbReference>
<dbReference type="Gene3D" id="3.10.450.50">
    <property type="match status" value="1"/>
</dbReference>
<dbReference type="Pfam" id="PF17775">
    <property type="entry name" value="YchJ_M-like"/>
    <property type="match status" value="1"/>
</dbReference>
<reference evidence="2 3" key="1">
    <citation type="submission" date="2021-05" db="EMBL/GenBank/DDBJ databases">
        <title>Comparative genomic studies on the polysaccharide-degrading batcterial strains of the Flammeovirga genus.</title>
        <authorList>
            <person name="Zewei F."/>
            <person name="Zheng Z."/>
            <person name="Yu L."/>
            <person name="Ruyue G."/>
            <person name="Yanhong M."/>
            <person name="Yuanyuan C."/>
            <person name="Jingyan G."/>
            <person name="Wenjun H."/>
        </authorList>
    </citation>
    <scope>NUCLEOTIDE SEQUENCE [LARGE SCALE GENOMIC DNA]</scope>
    <source>
        <strain evidence="2 3">YS10</strain>
    </source>
</reference>
<proteinExistence type="predicted"/>
<name>A0ABX8H0K2_9BACT</name>
<sequence>MKELKECPCRSGKTYKECCEIAHKDIMNVKTAEQLMRSRYTAFTMADGNYLHKSHYTKTRPSSKAERRDTERWAKAVQWIKLDILNVIDGKEGDTTGVVEFKAYFIDKHIPGIIHEKSTFRKENGHWVYDAAI</sequence>
<dbReference type="Pfam" id="PF02810">
    <property type="entry name" value="SEC-C"/>
    <property type="match status" value="1"/>
</dbReference>
<keyword evidence="3" id="KW-1185">Reference proteome</keyword>
<evidence type="ECO:0000313" key="2">
    <source>
        <dbReference type="EMBL" id="QWG09415.1"/>
    </source>
</evidence>
<dbReference type="InterPro" id="IPR048469">
    <property type="entry name" value="YchJ-like_M"/>
</dbReference>
<dbReference type="RefSeq" id="WP_144076090.1">
    <property type="nucleotide sequence ID" value="NZ_CP076129.1"/>
</dbReference>
<evidence type="ECO:0000259" key="1">
    <source>
        <dbReference type="Pfam" id="PF17775"/>
    </source>
</evidence>